<dbReference type="InterPro" id="IPR007024">
    <property type="entry name" value="BLUF_domain"/>
</dbReference>
<sequence>MLHHIVYISTAVRLMSFPELVELLDQARNKNEVLSISGLLLYKDRSFIQLIEGPSDSVRSLFTSIERDLRHTHVKILIDEPLEKRMFGDWSMGFVNVDNEVKDNPGFKDYFSGQESISTMGAEPTKALRLLQYFRSRS</sequence>
<dbReference type="PROSITE" id="PS50925">
    <property type="entry name" value="BLUF"/>
    <property type="match status" value="1"/>
</dbReference>
<dbReference type="AlphaFoldDB" id="A0AA37T8R1"/>
<dbReference type="RefSeq" id="WP_232592966.1">
    <property type="nucleotide sequence ID" value="NZ_BSPD01000039.1"/>
</dbReference>
<gene>
    <name evidence="2" type="ORF">GCM10007877_17810</name>
</gene>
<evidence type="ECO:0000313" key="3">
    <source>
        <dbReference type="Proteomes" id="UP001156870"/>
    </source>
</evidence>
<reference evidence="2 3" key="1">
    <citation type="journal article" date="2014" name="Int. J. Syst. Evol. Microbiol.">
        <title>Complete genome sequence of Corynebacterium casei LMG S-19264T (=DSM 44701T), isolated from a smear-ripened cheese.</title>
        <authorList>
            <consortium name="US DOE Joint Genome Institute (JGI-PGF)"/>
            <person name="Walter F."/>
            <person name="Albersmeier A."/>
            <person name="Kalinowski J."/>
            <person name="Ruckert C."/>
        </authorList>
    </citation>
    <scope>NUCLEOTIDE SEQUENCE [LARGE SCALE GENOMIC DNA]</scope>
    <source>
        <strain evidence="2 3">NBRC 110095</strain>
    </source>
</reference>
<name>A0AA37T8R1_9GAMM</name>
<evidence type="ECO:0000313" key="2">
    <source>
        <dbReference type="EMBL" id="GLS26066.1"/>
    </source>
</evidence>
<proteinExistence type="predicted"/>
<organism evidence="2 3">
    <name type="scientific">Marinibactrum halimedae</name>
    <dbReference type="NCBI Taxonomy" id="1444977"/>
    <lineage>
        <taxon>Bacteria</taxon>
        <taxon>Pseudomonadati</taxon>
        <taxon>Pseudomonadota</taxon>
        <taxon>Gammaproteobacteria</taxon>
        <taxon>Cellvibrionales</taxon>
        <taxon>Cellvibrionaceae</taxon>
        <taxon>Marinibactrum</taxon>
    </lineage>
</organism>
<comment type="caution">
    <text evidence="2">The sequence shown here is derived from an EMBL/GenBank/DDBJ whole genome shotgun (WGS) entry which is preliminary data.</text>
</comment>
<feature type="domain" description="BLUF" evidence="1">
    <location>
        <begin position="2"/>
        <end position="93"/>
    </location>
</feature>
<dbReference type="Proteomes" id="UP001156870">
    <property type="component" value="Unassembled WGS sequence"/>
</dbReference>
<protein>
    <recommendedName>
        <fullName evidence="1">BLUF domain-containing protein</fullName>
    </recommendedName>
</protein>
<keyword evidence="3" id="KW-1185">Reference proteome</keyword>
<accession>A0AA37T8R1</accession>
<dbReference type="GO" id="GO:0071949">
    <property type="term" value="F:FAD binding"/>
    <property type="evidence" value="ECO:0007669"/>
    <property type="project" value="InterPro"/>
</dbReference>
<evidence type="ECO:0000259" key="1">
    <source>
        <dbReference type="PROSITE" id="PS50925"/>
    </source>
</evidence>
<dbReference type="GO" id="GO:0009882">
    <property type="term" value="F:blue light photoreceptor activity"/>
    <property type="evidence" value="ECO:0007669"/>
    <property type="project" value="InterPro"/>
</dbReference>
<dbReference type="Pfam" id="PF04940">
    <property type="entry name" value="BLUF"/>
    <property type="match status" value="1"/>
</dbReference>
<dbReference type="SMART" id="SM01034">
    <property type="entry name" value="BLUF"/>
    <property type="match status" value="1"/>
</dbReference>
<dbReference type="Gene3D" id="3.30.70.100">
    <property type="match status" value="1"/>
</dbReference>
<dbReference type="EMBL" id="BSPD01000039">
    <property type="protein sequence ID" value="GLS26066.1"/>
    <property type="molecule type" value="Genomic_DNA"/>
</dbReference>
<dbReference type="SUPFAM" id="SSF54975">
    <property type="entry name" value="Acylphosphatase/BLUF domain-like"/>
    <property type="match status" value="1"/>
</dbReference>
<dbReference type="InterPro" id="IPR036046">
    <property type="entry name" value="Acylphosphatase-like_dom_sf"/>
</dbReference>